<dbReference type="InterPro" id="IPR031496">
    <property type="entry name" value="DUF4688"/>
</dbReference>
<sequence length="77" mass="8374">MGYIPFVQPDYTFQQRNSPKTPSSTREPPPMAGDGPQFLFPHPFSFNAAPSAPVISNAYFSSAGNGFTPDAFYLGQL</sequence>
<organism evidence="2 3">
    <name type="scientific">Pleurodeles waltl</name>
    <name type="common">Iberian ribbed newt</name>
    <dbReference type="NCBI Taxonomy" id="8319"/>
    <lineage>
        <taxon>Eukaryota</taxon>
        <taxon>Metazoa</taxon>
        <taxon>Chordata</taxon>
        <taxon>Craniata</taxon>
        <taxon>Vertebrata</taxon>
        <taxon>Euteleostomi</taxon>
        <taxon>Amphibia</taxon>
        <taxon>Batrachia</taxon>
        <taxon>Caudata</taxon>
        <taxon>Salamandroidea</taxon>
        <taxon>Salamandridae</taxon>
        <taxon>Pleurodelinae</taxon>
        <taxon>Pleurodeles</taxon>
    </lineage>
</organism>
<feature type="region of interest" description="Disordered" evidence="1">
    <location>
        <begin position="1"/>
        <end position="36"/>
    </location>
</feature>
<protein>
    <submittedName>
        <fullName evidence="2">Uncharacterized protein</fullName>
    </submittedName>
</protein>
<dbReference type="PANTHER" id="PTHR35674">
    <property type="entry name" value="CDNA SEQUENCE CK137956"/>
    <property type="match status" value="1"/>
</dbReference>
<dbReference type="Pfam" id="PF15752">
    <property type="entry name" value="DUF4688"/>
    <property type="match status" value="1"/>
</dbReference>
<feature type="compositionally biased region" description="Polar residues" evidence="1">
    <location>
        <begin position="11"/>
        <end position="26"/>
    </location>
</feature>
<dbReference type="AlphaFoldDB" id="A0AAV7TLG7"/>
<accession>A0AAV7TLG7</accession>
<dbReference type="Proteomes" id="UP001066276">
    <property type="component" value="Chromosome 3_2"/>
</dbReference>
<name>A0AAV7TLG7_PLEWA</name>
<keyword evidence="3" id="KW-1185">Reference proteome</keyword>
<evidence type="ECO:0000313" key="3">
    <source>
        <dbReference type="Proteomes" id="UP001066276"/>
    </source>
</evidence>
<reference evidence="2" key="1">
    <citation type="journal article" date="2022" name="bioRxiv">
        <title>Sequencing and chromosome-scale assembly of the giantPleurodeles waltlgenome.</title>
        <authorList>
            <person name="Brown T."/>
            <person name="Elewa A."/>
            <person name="Iarovenko S."/>
            <person name="Subramanian E."/>
            <person name="Araus A.J."/>
            <person name="Petzold A."/>
            <person name="Susuki M."/>
            <person name="Suzuki K.-i.T."/>
            <person name="Hayashi T."/>
            <person name="Toyoda A."/>
            <person name="Oliveira C."/>
            <person name="Osipova E."/>
            <person name="Leigh N.D."/>
            <person name="Simon A."/>
            <person name="Yun M.H."/>
        </authorList>
    </citation>
    <scope>NUCLEOTIDE SEQUENCE</scope>
    <source>
        <strain evidence="2">20211129_DDA</strain>
        <tissue evidence="2">Liver</tissue>
    </source>
</reference>
<dbReference type="PANTHER" id="PTHR35674:SF1">
    <property type="entry name" value="CDNA SEQUENCE CK137956"/>
    <property type="match status" value="1"/>
</dbReference>
<gene>
    <name evidence="2" type="ORF">NDU88_002263</name>
</gene>
<evidence type="ECO:0000256" key="1">
    <source>
        <dbReference type="SAM" id="MobiDB-lite"/>
    </source>
</evidence>
<dbReference type="EMBL" id="JANPWB010000006">
    <property type="protein sequence ID" value="KAJ1176996.1"/>
    <property type="molecule type" value="Genomic_DNA"/>
</dbReference>
<proteinExistence type="predicted"/>
<comment type="caution">
    <text evidence="2">The sequence shown here is derived from an EMBL/GenBank/DDBJ whole genome shotgun (WGS) entry which is preliminary data.</text>
</comment>
<evidence type="ECO:0000313" key="2">
    <source>
        <dbReference type="EMBL" id="KAJ1176996.1"/>
    </source>
</evidence>